<dbReference type="Proteomes" id="UP000317371">
    <property type="component" value="Unassembled WGS sequence"/>
</dbReference>
<dbReference type="GO" id="GO:0008448">
    <property type="term" value="F:N-acetylglucosamine-6-phosphate deacetylase activity"/>
    <property type="evidence" value="ECO:0007669"/>
    <property type="project" value="UniProtKB-EC"/>
</dbReference>
<dbReference type="InterPro" id="IPR003764">
    <property type="entry name" value="GlcNAc_6-P_deAcase"/>
</dbReference>
<feature type="binding site" evidence="11">
    <location>
        <position position="267"/>
    </location>
    <ligand>
        <name>substrate</name>
    </ligand>
</feature>
<feature type="binding site" evidence="12">
    <location>
        <position position="232"/>
    </location>
    <ligand>
        <name>Zn(2+)</name>
        <dbReference type="ChEBI" id="CHEBI:29105"/>
    </ligand>
</feature>
<reference evidence="14 15" key="1">
    <citation type="submission" date="2019-06" db="EMBL/GenBank/DDBJ databases">
        <title>Genome sequence of Litorilinea aerophila BAA-2444.</title>
        <authorList>
            <person name="Maclea K.S."/>
            <person name="Maurais E.G."/>
            <person name="Iannazzi L.C."/>
        </authorList>
    </citation>
    <scope>NUCLEOTIDE SEQUENCE [LARGE SCALE GENOMIC DNA]</scope>
    <source>
        <strain evidence="14 15">ATCC BAA-2444</strain>
    </source>
</reference>
<evidence type="ECO:0000259" key="13">
    <source>
        <dbReference type="Pfam" id="PF01979"/>
    </source>
</evidence>
<feature type="binding site" evidence="11">
    <location>
        <begin position="235"/>
        <end position="236"/>
    </location>
    <ligand>
        <name>substrate</name>
    </ligand>
</feature>
<dbReference type="NCBIfam" id="TIGR00221">
    <property type="entry name" value="nagA"/>
    <property type="match status" value="1"/>
</dbReference>
<feature type="binding site" evidence="11">
    <location>
        <begin position="323"/>
        <end position="325"/>
    </location>
    <ligand>
        <name>substrate</name>
    </ligand>
</feature>
<protein>
    <recommendedName>
        <fullName evidence="3">N-acetylglucosamine-6-phosphate deacetylase</fullName>
        <ecNumber evidence="2">3.5.1.25</ecNumber>
    </recommendedName>
</protein>
<dbReference type="RefSeq" id="WP_141610455.1">
    <property type="nucleotide sequence ID" value="NZ_VIGC02000014.1"/>
</dbReference>
<evidence type="ECO:0000313" key="14">
    <source>
        <dbReference type="EMBL" id="TQE95399.1"/>
    </source>
</evidence>
<feature type="binding site" evidence="11">
    <location>
        <position position="243"/>
    </location>
    <ligand>
        <name>substrate</name>
    </ligand>
</feature>
<dbReference type="PIRSF" id="PIRSF038994">
    <property type="entry name" value="NagA"/>
    <property type="match status" value="1"/>
</dbReference>
<dbReference type="AlphaFoldDB" id="A0A540VF68"/>
<evidence type="ECO:0000256" key="7">
    <source>
        <dbReference type="ARBA" id="ARBA00047647"/>
    </source>
</evidence>
<dbReference type="SUPFAM" id="SSF51556">
    <property type="entry name" value="Metallo-dependent hydrolases"/>
    <property type="match status" value="1"/>
</dbReference>
<comment type="catalytic activity">
    <reaction evidence="7">
        <text>N-acetyl-D-glucosamine 6-phosphate + H2O = D-glucosamine 6-phosphate + acetate</text>
        <dbReference type="Rhea" id="RHEA:22936"/>
        <dbReference type="ChEBI" id="CHEBI:15377"/>
        <dbReference type="ChEBI" id="CHEBI:30089"/>
        <dbReference type="ChEBI" id="CHEBI:57513"/>
        <dbReference type="ChEBI" id="CHEBI:58725"/>
        <dbReference type="EC" id="3.5.1.25"/>
    </reaction>
</comment>
<dbReference type="GO" id="GO:0046872">
    <property type="term" value="F:metal ion binding"/>
    <property type="evidence" value="ECO:0007669"/>
    <property type="project" value="UniProtKB-KW"/>
</dbReference>
<dbReference type="FunCoup" id="A0A540VF68">
    <property type="interactions" value="214"/>
</dbReference>
<dbReference type="PANTHER" id="PTHR11113">
    <property type="entry name" value="N-ACETYLGLUCOSAMINE-6-PHOSPHATE DEACETYLASE"/>
    <property type="match status" value="1"/>
</dbReference>
<evidence type="ECO:0000256" key="6">
    <source>
        <dbReference type="ARBA" id="ARBA00023277"/>
    </source>
</evidence>
<keyword evidence="4 12" id="KW-0479">Metal-binding</keyword>
<dbReference type="EMBL" id="VIGC01000014">
    <property type="protein sequence ID" value="TQE95399.1"/>
    <property type="molecule type" value="Genomic_DNA"/>
</dbReference>
<dbReference type="InParanoid" id="A0A540VF68"/>
<dbReference type="Gene3D" id="3.20.20.140">
    <property type="entry name" value="Metal-dependent hydrolases"/>
    <property type="match status" value="1"/>
</dbReference>
<dbReference type="GO" id="GO:0006046">
    <property type="term" value="P:N-acetylglucosamine catabolic process"/>
    <property type="evidence" value="ECO:0007669"/>
    <property type="project" value="TreeGrafter"/>
</dbReference>
<evidence type="ECO:0000256" key="3">
    <source>
        <dbReference type="ARBA" id="ARBA00018029"/>
    </source>
</evidence>
<dbReference type="SUPFAM" id="SSF51338">
    <property type="entry name" value="Composite domain of metallo-dependent hydrolases"/>
    <property type="match status" value="1"/>
</dbReference>
<evidence type="ECO:0000256" key="5">
    <source>
        <dbReference type="ARBA" id="ARBA00022801"/>
    </source>
</evidence>
<comment type="pathway">
    <text evidence="8">Amino-sugar metabolism; N-acetylneuraminate degradation; D-fructose 6-phosphate from N-acetylneuraminate: step 4/5.</text>
</comment>
<evidence type="ECO:0000313" key="15">
    <source>
        <dbReference type="Proteomes" id="UP000317371"/>
    </source>
</evidence>
<comment type="caution">
    <text evidence="14">The sequence shown here is derived from an EMBL/GenBank/DDBJ whole genome shotgun (WGS) entry which is preliminary data.</text>
</comment>
<gene>
    <name evidence="14" type="primary">nagA</name>
    <name evidence="14" type="ORF">FKZ61_12420</name>
</gene>
<feature type="binding site" evidence="12">
    <location>
        <position position="147"/>
    </location>
    <ligand>
        <name>Zn(2+)</name>
        <dbReference type="ChEBI" id="CHEBI:29105"/>
    </ligand>
</feature>
<evidence type="ECO:0000256" key="12">
    <source>
        <dbReference type="PIRSR" id="PIRSR038994-3"/>
    </source>
</evidence>
<dbReference type="OrthoDB" id="9776488at2"/>
<dbReference type="EC" id="3.5.1.25" evidence="2"/>
<feature type="binding site" evidence="11">
    <location>
        <position position="158"/>
    </location>
    <ligand>
        <name>substrate</name>
    </ligand>
</feature>
<organism evidence="14 15">
    <name type="scientific">Litorilinea aerophila</name>
    <dbReference type="NCBI Taxonomy" id="1204385"/>
    <lineage>
        <taxon>Bacteria</taxon>
        <taxon>Bacillati</taxon>
        <taxon>Chloroflexota</taxon>
        <taxon>Caldilineae</taxon>
        <taxon>Caldilineales</taxon>
        <taxon>Caldilineaceae</taxon>
        <taxon>Litorilinea</taxon>
    </lineage>
</organism>
<name>A0A540VF68_9CHLR</name>
<evidence type="ECO:0000256" key="8">
    <source>
        <dbReference type="ARBA" id="ARBA00060590"/>
    </source>
</evidence>
<dbReference type="InterPro" id="IPR032466">
    <property type="entry name" value="Metal_Hydrolase"/>
</dbReference>
<dbReference type="Gene3D" id="2.30.40.10">
    <property type="entry name" value="Urease, subunit C, domain 1"/>
    <property type="match status" value="1"/>
</dbReference>
<keyword evidence="15" id="KW-1185">Reference proteome</keyword>
<feature type="domain" description="Amidohydrolase-related" evidence="13">
    <location>
        <begin position="66"/>
        <end position="395"/>
    </location>
</feature>
<evidence type="ECO:0000256" key="11">
    <source>
        <dbReference type="PIRSR" id="PIRSR038994-2"/>
    </source>
</evidence>
<feature type="binding site" evidence="12">
    <location>
        <position position="211"/>
    </location>
    <ligand>
        <name>Zn(2+)</name>
        <dbReference type="ChEBI" id="CHEBI:29105"/>
    </ligand>
</feature>
<dbReference type="CDD" id="cd00854">
    <property type="entry name" value="NagA"/>
    <property type="match status" value="1"/>
</dbReference>
<evidence type="ECO:0000256" key="4">
    <source>
        <dbReference type="ARBA" id="ARBA00022723"/>
    </source>
</evidence>
<evidence type="ECO:0000256" key="10">
    <source>
        <dbReference type="PIRSR" id="PIRSR038994-1"/>
    </source>
</evidence>
<dbReference type="InterPro" id="IPR011059">
    <property type="entry name" value="Metal-dep_hydrolase_composite"/>
</dbReference>
<keyword evidence="5 9" id="KW-0378">Hydrolase</keyword>
<dbReference type="InterPro" id="IPR006680">
    <property type="entry name" value="Amidohydro-rel"/>
</dbReference>
<feature type="active site" description="Proton donor/acceptor" evidence="10">
    <location>
        <position position="290"/>
    </location>
</feature>
<comment type="cofactor">
    <cofactor evidence="12">
        <name>a divalent metal cation</name>
        <dbReference type="ChEBI" id="CHEBI:60240"/>
    </cofactor>
    <text evidence="12">Binds 1 divalent metal cation per subunit.</text>
</comment>
<dbReference type="PANTHER" id="PTHR11113:SF14">
    <property type="entry name" value="N-ACETYLGLUCOSAMINE-6-PHOSPHATE DEACETYLASE"/>
    <property type="match status" value="1"/>
</dbReference>
<accession>A0A540VF68</accession>
<sequence length="405" mass="42304">MASNHELFITHAMVPAEFLPAPQASSLPGFGPGFVHIRQGQIVSVNVPGAAAPPRGVRRLNAEGCILLPGLIDVHVHGAMGHDTMDATPEALAAMARFFAAHGVTAFLATTMTASAEATLAAVRAAADYCRGPQEPGGARLLGVHLEGPFISPEFPGAQRADQIRPPDLAEFDALCQAGPVRMITLAPEQPGAKALIAAARRRQIVAVAGHTSATYEECLAGIEAGITQATHTYNAMTGLHHRRPGTLGAVLSDDRVYAQLIADNIHVHPAAMKILARCKGPSRTVLITDAMRAAGLPPGQYDLGGQMVTVQDNQCRLADGTLAGSVLTLERGLAHFTAASGLDLAQSWPAASRTPAQSLGLDHELGAIAVGYRADLVLLDGELNVVATLVDGQVAYLQDEARLE</sequence>
<dbReference type="FunFam" id="3.20.20.140:FF:000004">
    <property type="entry name" value="N-acetylglucosamine-6-phosphate deacetylase"/>
    <property type="match status" value="1"/>
</dbReference>
<comment type="similarity">
    <text evidence="1 9">Belongs to the metallo-dependent hydrolases superfamily. NagA family.</text>
</comment>
<evidence type="ECO:0000256" key="2">
    <source>
        <dbReference type="ARBA" id="ARBA00011899"/>
    </source>
</evidence>
<evidence type="ECO:0000256" key="9">
    <source>
        <dbReference type="PIRNR" id="PIRNR038994"/>
    </source>
</evidence>
<evidence type="ECO:0000256" key="1">
    <source>
        <dbReference type="ARBA" id="ARBA00010716"/>
    </source>
</evidence>
<proteinExistence type="inferred from homology"/>
<dbReference type="Pfam" id="PF01979">
    <property type="entry name" value="Amidohydro_1"/>
    <property type="match status" value="1"/>
</dbReference>
<keyword evidence="6 9" id="KW-0119">Carbohydrate metabolism</keyword>